<evidence type="ECO:0000313" key="1">
    <source>
        <dbReference type="EMBL" id="KKT84633.1"/>
    </source>
</evidence>
<name>A0A0G1KM92_UNCKA</name>
<sequence>MENTKYQKAVLNIVNTQKLIIGPLAIDMAKKVANITFLNGDVQIAGDPVKVLHELVKEYEVLFGELSVKVSKDSIKEIQFQPGELPEILR</sequence>
<gene>
    <name evidence="1" type="ORF">UW82_C0015G0011</name>
</gene>
<dbReference type="AlphaFoldDB" id="A0A0G1KM92"/>
<comment type="caution">
    <text evidence="1">The sequence shown here is derived from an EMBL/GenBank/DDBJ whole genome shotgun (WGS) entry which is preliminary data.</text>
</comment>
<evidence type="ECO:0000313" key="2">
    <source>
        <dbReference type="Proteomes" id="UP000034504"/>
    </source>
</evidence>
<proteinExistence type="predicted"/>
<accession>A0A0G1KM92</accession>
<dbReference type="EMBL" id="LCJU01000015">
    <property type="protein sequence ID" value="KKT84633.1"/>
    <property type="molecule type" value="Genomic_DNA"/>
</dbReference>
<organism evidence="1 2">
    <name type="scientific">candidate division WWE3 bacterium GW2011_GWC2_44_9</name>
    <dbReference type="NCBI Taxonomy" id="1619125"/>
    <lineage>
        <taxon>Bacteria</taxon>
        <taxon>Katanobacteria</taxon>
    </lineage>
</organism>
<reference evidence="1 2" key="1">
    <citation type="journal article" date="2015" name="Nature">
        <title>rRNA introns, odd ribosomes, and small enigmatic genomes across a large radiation of phyla.</title>
        <authorList>
            <person name="Brown C.T."/>
            <person name="Hug L.A."/>
            <person name="Thomas B.C."/>
            <person name="Sharon I."/>
            <person name="Castelle C.J."/>
            <person name="Singh A."/>
            <person name="Wilkins M.J."/>
            <person name="Williams K.H."/>
            <person name="Banfield J.F."/>
        </authorList>
    </citation>
    <scope>NUCLEOTIDE SEQUENCE [LARGE SCALE GENOMIC DNA]</scope>
</reference>
<protein>
    <submittedName>
        <fullName evidence="1">Uncharacterized protein</fullName>
    </submittedName>
</protein>
<dbReference type="Proteomes" id="UP000034504">
    <property type="component" value="Unassembled WGS sequence"/>
</dbReference>